<gene>
    <name evidence="1" type="ORF">BDK51DRAFT_49540</name>
</gene>
<sequence length="264" mass="29619">MSRYIDTQFIDQLPVNAIPTPDLGTPPASGHVFRVKVYSEHTWVIDAGRFWYYCGHNRMLVVTGYVMKGSLGVYKRKPAVMRLLLSSDDVDQTLIWRVSSFSFTVRAASYNYAVSSATGKLIVDVGSSRIQSFSIFRKHATSYVLCDPNFKLHPSEDPCAWEGVTDLPESQDGEVAMINILRKMKSGKVCRAYAHRPVGELFQSSRMLGYLAEKHVPLVYAYSLSHVPVEFDTYRRRGLQQFAAGYMYDDAGSDGVLVNSKESG</sequence>
<dbReference type="AlphaFoldDB" id="A0A4P9VXG4"/>
<name>A0A4P9VXG4_9FUNG</name>
<dbReference type="Proteomes" id="UP000269721">
    <property type="component" value="Unassembled WGS sequence"/>
</dbReference>
<reference evidence="2" key="1">
    <citation type="journal article" date="2018" name="Nat. Microbiol.">
        <title>Leveraging single-cell genomics to expand the fungal tree of life.</title>
        <authorList>
            <person name="Ahrendt S.R."/>
            <person name="Quandt C.A."/>
            <person name="Ciobanu D."/>
            <person name="Clum A."/>
            <person name="Salamov A."/>
            <person name="Andreopoulos B."/>
            <person name="Cheng J.F."/>
            <person name="Woyke T."/>
            <person name="Pelin A."/>
            <person name="Henrissat B."/>
            <person name="Reynolds N.K."/>
            <person name="Benny G.L."/>
            <person name="Smith M.E."/>
            <person name="James T.Y."/>
            <person name="Grigoriev I.V."/>
        </authorList>
    </citation>
    <scope>NUCLEOTIDE SEQUENCE [LARGE SCALE GENOMIC DNA]</scope>
</reference>
<evidence type="ECO:0000313" key="1">
    <source>
        <dbReference type="EMBL" id="RKO83942.1"/>
    </source>
</evidence>
<dbReference type="OrthoDB" id="10592034at2759"/>
<accession>A0A4P9VXG4</accession>
<proteinExistence type="predicted"/>
<organism evidence="1 2">
    <name type="scientific">Blyttiomyces helicus</name>
    <dbReference type="NCBI Taxonomy" id="388810"/>
    <lineage>
        <taxon>Eukaryota</taxon>
        <taxon>Fungi</taxon>
        <taxon>Fungi incertae sedis</taxon>
        <taxon>Chytridiomycota</taxon>
        <taxon>Chytridiomycota incertae sedis</taxon>
        <taxon>Chytridiomycetes</taxon>
        <taxon>Chytridiomycetes incertae sedis</taxon>
        <taxon>Blyttiomyces</taxon>
    </lineage>
</organism>
<dbReference type="EMBL" id="ML000671">
    <property type="protein sequence ID" value="RKO83942.1"/>
    <property type="molecule type" value="Genomic_DNA"/>
</dbReference>
<evidence type="ECO:0000313" key="2">
    <source>
        <dbReference type="Proteomes" id="UP000269721"/>
    </source>
</evidence>
<protein>
    <submittedName>
        <fullName evidence="1">Uncharacterized protein</fullName>
    </submittedName>
</protein>
<keyword evidence="2" id="KW-1185">Reference proteome</keyword>